<sequence length="54" mass="5864">MLRRFSPSTLRSKRTLDFAWTNASVLVLLVGLSPVLREALDAGIPRQPGARASA</sequence>
<proteinExistence type="predicted"/>
<organism evidence="1 2">
    <name type="scientific">Pyxidicoccus parkwayensis</name>
    <dbReference type="NCBI Taxonomy" id="2813578"/>
    <lineage>
        <taxon>Bacteria</taxon>
        <taxon>Pseudomonadati</taxon>
        <taxon>Myxococcota</taxon>
        <taxon>Myxococcia</taxon>
        <taxon>Myxococcales</taxon>
        <taxon>Cystobacterineae</taxon>
        <taxon>Myxococcaceae</taxon>
        <taxon>Pyxidicoccus</taxon>
    </lineage>
</organism>
<name>A0ABX7P3Y2_9BACT</name>
<gene>
    <name evidence="1" type="ORF">JY651_09800</name>
</gene>
<evidence type="ECO:0000313" key="1">
    <source>
        <dbReference type="EMBL" id="QSQ25195.1"/>
    </source>
</evidence>
<accession>A0ABX7P3Y2</accession>
<protein>
    <submittedName>
        <fullName evidence="1">Uncharacterized protein</fullName>
    </submittedName>
</protein>
<evidence type="ECO:0000313" key="2">
    <source>
        <dbReference type="Proteomes" id="UP000662747"/>
    </source>
</evidence>
<dbReference type="RefSeq" id="WP_206726751.1">
    <property type="nucleotide sequence ID" value="NZ_CP071090.1"/>
</dbReference>
<dbReference type="EMBL" id="CP071090">
    <property type="protein sequence ID" value="QSQ25195.1"/>
    <property type="molecule type" value="Genomic_DNA"/>
</dbReference>
<keyword evidence="2" id="KW-1185">Reference proteome</keyword>
<reference evidence="1 2" key="1">
    <citation type="submission" date="2021-02" db="EMBL/GenBank/DDBJ databases">
        <title>De Novo genome assembly of isolated myxobacteria.</title>
        <authorList>
            <person name="Stevens D.C."/>
        </authorList>
    </citation>
    <scope>NUCLEOTIDE SEQUENCE [LARGE SCALE GENOMIC DNA]</scope>
    <source>
        <strain evidence="2">SCPEA02</strain>
    </source>
</reference>
<dbReference type="Proteomes" id="UP000662747">
    <property type="component" value="Chromosome"/>
</dbReference>